<evidence type="ECO:0000256" key="1">
    <source>
        <dbReference type="SAM" id="MobiDB-lite"/>
    </source>
</evidence>
<name>A0A6J8D183_MYTCO</name>
<dbReference type="GO" id="GO:0030031">
    <property type="term" value="P:cell projection assembly"/>
    <property type="evidence" value="ECO:0007669"/>
    <property type="project" value="TreeGrafter"/>
</dbReference>
<feature type="region of interest" description="Disordered" evidence="1">
    <location>
        <begin position="503"/>
        <end position="536"/>
    </location>
</feature>
<feature type="region of interest" description="Disordered" evidence="1">
    <location>
        <begin position="260"/>
        <end position="311"/>
    </location>
</feature>
<keyword evidence="4" id="KW-1185">Reference proteome</keyword>
<dbReference type="PANTHER" id="PTHR15708">
    <property type="entry name" value="ACTIN BUNDLING/MISSING IN METASTASIS-RELATED"/>
    <property type="match status" value="1"/>
</dbReference>
<feature type="compositionally biased region" description="Polar residues" evidence="1">
    <location>
        <begin position="770"/>
        <end position="795"/>
    </location>
</feature>
<feature type="region of interest" description="Disordered" evidence="1">
    <location>
        <begin position="427"/>
        <end position="472"/>
    </location>
</feature>
<dbReference type="EMBL" id="CACVKT020006353">
    <property type="protein sequence ID" value="CAC5400920.1"/>
    <property type="molecule type" value="Genomic_DNA"/>
</dbReference>
<dbReference type="GO" id="GO:0003779">
    <property type="term" value="F:actin binding"/>
    <property type="evidence" value="ECO:0007669"/>
    <property type="project" value="InterPro"/>
</dbReference>
<evidence type="ECO:0000313" key="3">
    <source>
        <dbReference type="EMBL" id="CAC5400920.1"/>
    </source>
</evidence>
<evidence type="ECO:0000259" key="2">
    <source>
        <dbReference type="PROSITE" id="PS51338"/>
    </source>
</evidence>
<protein>
    <submittedName>
        <fullName evidence="3">MTSS1</fullName>
    </submittedName>
</protein>
<dbReference type="GO" id="GO:0007009">
    <property type="term" value="P:plasma membrane organization"/>
    <property type="evidence" value="ECO:0007669"/>
    <property type="project" value="InterPro"/>
</dbReference>
<dbReference type="Gene3D" id="1.20.1270.60">
    <property type="entry name" value="Arfaptin homology (AH) domain/BAR domain"/>
    <property type="match status" value="1"/>
</dbReference>
<feature type="region of interest" description="Disordered" evidence="1">
    <location>
        <begin position="324"/>
        <end position="401"/>
    </location>
</feature>
<proteinExistence type="predicted"/>
<feature type="compositionally biased region" description="Polar residues" evidence="1">
    <location>
        <begin position="385"/>
        <end position="398"/>
    </location>
</feature>
<gene>
    <name evidence="3" type="ORF">MCOR_35066</name>
</gene>
<feature type="compositionally biased region" description="Low complexity" evidence="1">
    <location>
        <begin position="367"/>
        <end position="384"/>
    </location>
</feature>
<feature type="compositionally biased region" description="Low complexity" evidence="1">
    <location>
        <begin position="751"/>
        <end position="761"/>
    </location>
</feature>
<dbReference type="InterPro" id="IPR027267">
    <property type="entry name" value="AH/BAR_dom_sf"/>
</dbReference>
<feature type="compositionally biased region" description="Polar residues" evidence="1">
    <location>
        <begin position="895"/>
        <end position="905"/>
    </location>
</feature>
<dbReference type="Pfam" id="PF08397">
    <property type="entry name" value="IMD"/>
    <property type="match status" value="1"/>
</dbReference>
<dbReference type="GO" id="GO:0009898">
    <property type="term" value="C:cytoplasmic side of plasma membrane"/>
    <property type="evidence" value="ECO:0007669"/>
    <property type="project" value="TreeGrafter"/>
</dbReference>
<accession>A0A6J8D183</accession>
<evidence type="ECO:0000313" key="4">
    <source>
        <dbReference type="Proteomes" id="UP000507470"/>
    </source>
</evidence>
<feature type="compositionally biased region" description="Basic and acidic residues" evidence="1">
    <location>
        <begin position="505"/>
        <end position="527"/>
    </location>
</feature>
<dbReference type="SUPFAM" id="SSF103657">
    <property type="entry name" value="BAR/IMD domain-like"/>
    <property type="match status" value="1"/>
</dbReference>
<dbReference type="OrthoDB" id="10061327at2759"/>
<feature type="compositionally biased region" description="Low complexity" evidence="1">
    <location>
        <begin position="273"/>
        <end position="301"/>
    </location>
</feature>
<feature type="compositionally biased region" description="Pro residues" evidence="1">
    <location>
        <begin position="857"/>
        <end position="874"/>
    </location>
</feature>
<dbReference type="GO" id="GO:0015629">
    <property type="term" value="C:actin cytoskeleton"/>
    <property type="evidence" value="ECO:0007669"/>
    <property type="project" value="TreeGrafter"/>
</dbReference>
<dbReference type="InterPro" id="IPR013606">
    <property type="entry name" value="I-BAR_dom"/>
</dbReference>
<sequence>MSQQQMEGGMDKDCSALGMLFQTIINDMRGSSVIWEDFTSKAAKLHSSLKATLGAIGGFLDAFQKVADMATGSRGATKEIGSALTRLCMRHKSIETKLKTLTSSIIDNLVTPLQEKSEDWKKTVAQLDKEHAKEYKKARQEIKKCATDTMRLQKKVKKGKSDIQTKLDHAMKDVTDKYMMLEEAEKSAVRTALIEERSRFCLFISCLRPFVEHEISLLTEITHLQDITHSLCLMAGEPNTLPSSSEQFIMDIKGSDSTSFFNNLSGPSPPSSPSSIGSRKSSMCSISSINSSSSGSVQSHSPSHHTRNRNSLQQFPMGTIRLQSVSSQDSGFTSQDTLFQRPVTPSSLNIRQKDGDSASIGGHSDTADSSSSTPSDNTPSASSTWTNWPNQPITTKADTNIRPHTISSAYEKNHNRPALSAQLFEPPPQESAEDEEVQMRHPHKKKTYSIADTPYTRPPSASINKMQPVLPPLAPKPKVKAVAPPKIPLSDAEQPAYVNLTDLANMEKDRQREQSTDSDRTPTDKSPPDTAPIQSGLPMDLEEAIKDLDTCTAALHTEFETVELRKGMKRKQNSMELAKAIQELEASTAALQCNYETSSNASQHSLQCSSGYGTMNSTPSSSEDTIATGDFVLSRNKTDQEKYYTIPRNSEIGNVYKAVLQAKRPASTAGIPVSGAGLGRRSSMNQQQSKPPPPVRRSSSITTANPAVLQKLRKTPPREQPPIPQSSSRPGSHRRSGSSGSQSEPAYAELQEIQQSIQARQSRQEHQGTIYASTTTTQNPYNQHNSSQYVPNSQPIYGHAVPPDARAMMPPPSGPQYSQTGVPHYGQNLPAGQVDMVKKLNARFAAMNASLQEEELPPPPPDIMPDPDLPPPPSAEELQEIGCTFSQAPPPVYSKPQTNNSSDSIRASLVSELKSGPRLKRVSSKDEGSEC</sequence>
<feature type="domain" description="IMD" evidence="2">
    <location>
        <begin position="5"/>
        <end position="255"/>
    </location>
</feature>
<feature type="region of interest" description="Disordered" evidence="1">
    <location>
        <begin position="668"/>
        <end position="829"/>
    </location>
</feature>
<dbReference type="GO" id="GO:0005543">
    <property type="term" value="F:phospholipid binding"/>
    <property type="evidence" value="ECO:0007669"/>
    <property type="project" value="TreeGrafter"/>
</dbReference>
<feature type="region of interest" description="Disordered" evidence="1">
    <location>
        <begin position="848"/>
        <end position="906"/>
    </location>
</feature>
<dbReference type="Proteomes" id="UP000507470">
    <property type="component" value="Unassembled WGS sequence"/>
</dbReference>
<dbReference type="InterPro" id="IPR030127">
    <property type="entry name" value="MTSS1/MTSS2"/>
</dbReference>
<reference evidence="3 4" key="1">
    <citation type="submission" date="2020-06" db="EMBL/GenBank/DDBJ databases">
        <authorList>
            <person name="Li R."/>
            <person name="Bekaert M."/>
        </authorList>
    </citation>
    <scope>NUCLEOTIDE SEQUENCE [LARGE SCALE GENOMIC DNA]</scope>
    <source>
        <strain evidence="4">wild</strain>
    </source>
</reference>
<dbReference type="AlphaFoldDB" id="A0A6J8D183"/>
<dbReference type="PROSITE" id="PS51338">
    <property type="entry name" value="IMD"/>
    <property type="match status" value="1"/>
</dbReference>
<feature type="compositionally biased region" description="Polar residues" evidence="1">
    <location>
        <begin position="324"/>
        <end position="350"/>
    </location>
</feature>
<organism evidence="3 4">
    <name type="scientific">Mytilus coruscus</name>
    <name type="common">Sea mussel</name>
    <dbReference type="NCBI Taxonomy" id="42192"/>
    <lineage>
        <taxon>Eukaryota</taxon>
        <taxon>Metazoa</taxon>
        <taxon>Spiralia</taxon>
        <taxon>Lophotrochozoa</taxon>
        <taxon>Mollusca</taxon>
        <taxon>Bivalvia</taxon>
        <taxon>Autobranchia</taxon>
        <taxon>Pteriomorphia</taxon>
        <taxon>Mytilida</taxon>
        <taxon>Mytiloidea</taxon>
        <taxon>Mytilidae</taxon>
        <taxon>Mytilinae</taxon>
        <taxon>Mytilus</taxon>
    </lineage>
</organism>
<dbReference type="PANTHER" id="PTHR15708:SF4">
    <property type="entry name" value="FI21477P1-RELATED"/>
    <property type="match status" value="1"/>
</dbReference>